<protein>
    <submittedName>
        <fullName evidence="5">TetR family transcriptional regulator</fullName>
    </submittedName>
</protein>
<dbReference type="PANTHER" id="PTHR43479">
    <property type="entry name" value="ACREF/ENVCD OPERON REPRESSOR-RELATED"/>
    <property type="match status" value="1"/>
</dbReference>
<keyword evidence="1" id="KW-0678">Repressor</keyword>
<reference evidence="5 6" key="1">
    <citation type="submission" date="2019-03" db="EMBL/GenBank/DDBJ databases">
        <title>Genomic Encyclopedia of Type Strains, Phase IV (KMG-IV): sequencing the most valuable type-strain genomes for metagenomic binning, comparative biology and taxonomic classification.</title>
        <authorList>
            <person name="Goeker M."/>
        </authorList>
    </citation>
    <scope>NUCLEOTIDE SEQUENCE [LARGE SCALE GENOMIC DNA]</scope>
    <source>
        <strain evidence="5 6">DSM 28697</strain>
    </source>
</reference>
<dbReference type="AlphaFoldDB" id="A0A4R6U4G6"/>
<dbReference type="PRINTS" id="PR00455">
    <property type="entry name" value="HTHTETR"/>
</dbReference>
<dbReference type="OrthoDB" id="2373640at2"/>
<dbReference type="GO" id="GO:0003677">
    <property type="term" value="F:DNA binding"/>
    <property type="evidence" value="ECO:0007669"/>
    <property type="project" value="UniProtKB-UniRule"/>
</dbReference>
<dbReference type="PANTHER" id="PTHR43479:SF11">
    <property type="entry name" value="ACREF_ENVCD OPERON REPRESSOR-RELATED"/>
    <property type="match status" value="1"/>
</dbReference>
<evidence type="ECO:0000259" key="4">
    <source>
        <dbReference type="PROSITE" id="PS50977"/>
    </source>
</evidence>
<dbReference type="InterPro" id="IPR009057">
    <property type="entry name" value="Homeodomain-like_sf"/>
</dbReference>
<dbReference type="Proteomes" id="UP000295632">
    <property type="component" value="Unassembled WGS sequence"/>
</dbReference>
<evidence type="ECO:0000313" key="5">
    <source>
        <dbReference type="EMBL" id="TDQ40382.1"/>
    </source>
</evidence>
<proteinExistence type="predicted"/>
<dbReference type="RefSeq" id="WP_133580202.1">
    <property type="nucleotide sequence ID" value="NZ_SNYJ01000006.1"/>
</dbReference>
<accession>A0A4R6U4G6</accession>
<keyword evidence="6" id="KW-1185">Reference proteome</keyword>
<gene>
    <name evidence="5" type="ORF">EV213_10698</name>
</gene>
<evidence type="ECO:0000313" key="6">
    <source>
        <dbReference type="Proteomes" id="UP000295632"/>
    </source>
</evidence>
<feature type="domain" description="HTH tetR-type" evidence="4">
    <location>
        <begin position="13"/>
        <end position="73"/>
    </location>
</feature>
<evidence type="ECO:0000256" key="1">
    <source>
        <dbReference type="ARBA" id="ARBA00022491"/>
    </source>
</evidence>
<comment type="caution">
    <text evidence="5">The sequence shown here is derived from an EMBL/GenBank/DDBJ whole genome shotgun (WGS) entry which is preliminary data.</text>
</comment>
<evidence type="ECO:0000256" key="2">
    <source>
        <dbReference type="ARBA" id="ARBA00023125"/>
    </source>
</evidence>
<dbReference type="SUPFAM" id="SSF46689">
    <property type="entry name" value="Homeodomain-like"/>
    <property type="match status" value="1"/>
</dbReference>
<organism evidence="5 6">
    <name type="scientific">Aureibacillus halotolerans</name>
    <dbReference type="NCBI Taxonomy" id="1508390"/>
    <lineage>
        <taxon>Bacteria</taxon>
        <taxon>Bacillati</taxon>
        <taxon>Bacillota</taxon>
        <taxon>Bacilli</taxon>
        <taxon>Bacillales</taxon>
        <taxon>Bacillaceae</taxon>
        <taxon>Aureibacillus</taxon>
    </lineage>
</organism>
<evidence type="ECO:0000256" key="3">
    <source>
        <dbReference type="PROSITE-ProRule" id="PRU00335"/>
    </source>
</evidence>
<dbReference type="InterPro" id="IPR001647">
    <property type="entry name" value="HTH_TetR"/>
</dbReference>
<keyword evidence="2 3" id="KW-0238">DNA-binding</keyword>
<dbReference type="Gene3D" id="1.10.357.10">
    <property type="entry name" value="Tetracycline Repressor, domain 2"/>
    <property type="match status" value="1"/>
</dbReference>
<name>A0A4R6U4G6_9BACI</name>
<sequence length="199" mass="23207">MPRTREENDRIRQETSEKIRTAAMDIFIERGYHDASIDDIANKARVSKGLLYNYYKGKEALLATMVQHRIDEIDEVMRSATTLDPPSEQLRYIVDGALNGVKRNPEVYRFYLHLQTQPKEDLVLFKQSQLLNDAMAQQFELQCDIFMAMGVPHPRMQSLYFSSTLHGMMFMLTAYPNSYPVTHMKKQIIEQFCNVNDML</sequence>
<feature type="DNA-binding region" description="H-T-H motif" evidence="3">
    <location>
        <begin position="36"/>
        <end position="55"/>
    </location>
</feature>
<dbReference type="EMBL" id="SNYJ01000006">
    <property type="protein sequence ID" value="TDQ40382.1"/>
    <property type="molecule type" value="Genomic_DNA"/>
</dbReference>
<dbReference type="InterPro" id="IPR050624">
    <property type="entry name" value="HTH-type_Tx_Regulator"/>
</dbReference>
<dbReference type="PROSITE" id="PS50977">
    <property type="entry name" value="HTH_TETR_2"/>
    <property type="match status" value="1"/>
</dbReference>
<dbReference type="Pfam" id="PF00440">
    <property type="entry name" value="TetR_N"/>
    <property type="match status" value="1"/>
</dbReference>